<accession>A0ACB9NI49</accession>
<organism evidence="1 2">
    <name type="scientific">Bauhinia variegata</name>
    <name type="common">Purple orchid tree</name>
    <name type="synonym">Phanera variegata</name>
    <dbReference type="NCBI Taxonomy" id="167791"/>
    <lineage>
        <taxon>Eukaryota</taxon>
        <taxon>Viridiplantae</taxon>
        <taxon>Streptophyta</taxon>
        <taxon>Embryophyta</taxon>
        <taxon>Tracheophyta</taxon>
        <taxon>Spermatophyta</taxon>
        <taxon>Magnoliopsida</taxon>
        <taxon>eudicotyledons</taxon>
        <taxon>Gunneridae</taxon>
        <taxon>Pentapetalae</taxon>
        <taxon>rosids</taxon>
        <taxon>fabids</taxon>
        <taxon>Fabales</taxon>
        <taxon>Fabaceae</taxon>
        <taxon>Cercidoideae</taxon>
        <taxon>Cercideae</taxon>
        <taxon>Bauhiniinae</taxon>
        <taxon>Bauhinia</taxon>
    </lineage>
</organism>
<dbReference type="Proteomes" id="UP000828941">
    <property type="component" value="Chromosome 7"/>
</dbReference>
<name>A0ACB9NI49_BAUVA</name>
<dbReference type="EMBL" id="CM039432">
    <property type="protein sequence ID" value="KAI4334370.1"/>
    <property type="molecule type" value="Genomic_DNA"/>
</dbReference>
<proteinExistence type="predicted"/>
<protein>
    <submittedName>
        <fullName evidence="1">Uncharacterized protein</fullName>
    </submittedName>
</protein>
<sequence length="804" mass="88369">MSSLRPESHVTQQIRREKLRIQQLQDFPNNLEQSSLHPGLNSDLVHVRNVRNANMLYEPAFYSSEMVNISPALNPLFADRDAAMTCQELGAVPQFSESFPHSSDPASSSIHAPSKEGAPRNFGSWRNSGSHQGYDWMVNYATSSVPNETIPNSLVAAELNNVSAYQQYMKPSYNELNDVQCSLSNISMSNRESQRQFGGTHNPSASPPLYHNTLQDIVKSASISAQGSEMASVIQQNGHGIWDGNGSELVLLPHTGYENPNYRTGHDSLSWNNNNNDNNNPLGFTTRKSEQDSGPVLSDSNPHGLSLSLSSNAQSKLSVSQFGEGCGSEKSILKPSVISKDSGKSIQDIVGGTPSNAGYRNVGPLGPFTGYATILKNSRFIRPAQQLLDEFCCNFSCPKPSKARDVSERVSREASASAEAFNAPDEGIGARASCSGASSSMFYSSKSNEMNSGDGGAGSSLCPSSWPEYQQKKAKLLYMQEEVTRRYKQYHQQMQMVVSSFQSVAGLSSATPYISTALKSVSRHFRCLKNAITDQLKHIREVLGEDSSAGTSSKLDNNNNAARLRFMDHSFLKNKSSGGNMAFLEPQHHVWRPQRGLPERSVAILRAWLFEHFLHPYPTDTDKHMLATQTGLSRNQVSNWFINARVRVWKPMVEEIHSLEAKGLMGANQNSTKCEGICANEGTSQSRVDQSSNKFGAPEKQMECLEMGSYASGRDEEGLSAEDWNQEKRSKMDCEITSSMDGTLMGFVPYRRAGAEVGGLGSVSLTLGLRHGVEGAQHVQQHELQQEDQVRHHFGGQMIHDFVG</sequence>
<comment type="caution">
    <text evidence="1">The sequence shown here is derived from an EMBL/GenBank/DDBJ whole genome shotgun (WGS) entry which is preliminary data.</text>
</comment>
<evidence type="ECO:0000313" key="2">
    <source>
        <dbReference type="Proteomes" id="UP000828941"/>
    </source>
</evidence>
<evidence type="ECO:0000313" key="1">
    <source>
        <dbReference type="EMBL" id="KAI4334370.1"/>
    </source>
</evidence>
<gene>
    <name evidence="1" type="ORF">L6164_019070</name>
</gene>
<keyword evidence="2" id="KW-1185">Reference proteome</keyword>
<reference evidence="1 2" key="1">
    <citation type="journal article" date="2022" name="DNA Res.">
        <title>Chromosomal-level genome assembly of the orchid tree Bauhinia variegata (Leguminosae; Cercidoideae) supports the allotetraploid origin hypothesis of Bauhinia.</title>
        <authorList>
            <person name="Zhong Y."/>
            <person name="Chen Y."/>
            <person name="Zheng D."/>
            <person name="Pang J."/>
            <person name="Liu Y."/>
            <person name="Luo S."/>
            <person name="Meng S."/>
            <person name="Qian L."/>
            <person name="Wei D."/>
            <person name="Dai S."/>
            <person name="Zhou R."/>
        </authorList>
    </citation>
    <scope>NUCLEOTIDE SEQUENCE [LARGE SCALE GENOMIC DNA]</scope>
    <source>
        <strain evidence="1">BV-YZ2020</strain>
    </source>
</reference>